<protein>
    <submittedName>
        <fullName evidence="11">Uncharacterized protein</fullName>
    </submittedName>
</protein>
<dbReference type="Gene3D" id="1.20.5.4820">
    <property type="match status" value="1"/>
</dbReference>
<dbReference type="InterPro" id="IPR036770">
    <property type="entry name" value="Ankyrin_rpt-contain_sf"/>
</dbReference>
<feature type="compositionally biased region" description="Basic and acidic residues" evidence="8">
    <location>
        <begin position="1582"/>
        <end position="1594"/>
    </location>
</feature>
<keyword evidence="1 6" id="KW-0547">Nucleotide-binding</keyword>
<evidence type="ECO:0000259" key="10">
    <source>
        <dbReference type="PROSITE" id="PS51456"/>
    </source>
</evidence>
<dbReference type="InterPro" id="IPR011009">
    <property type="entry name" value="Kinase-like_dom_sf"/>
</dbReference>
<evidence type="ECO:0000256" key="1">
    <source>
        <dbReference type="ARBA" id="ARBA00022741"/>
    </source>
</evidence>
<comment type="caution">
    <text evidence="11">The sequence shown here is derived from an EMBL/GenBank/DDBJ whole genome shotgun (WGS) entry which is preliminary data.</text>
</comment>
<dbReference type="GO" id="GO:0016459">
    <property type="term" value="C:myosin complex"/>
    <property type="evidence" value="ECO:0007669"/>
    <property type="project" value="UniProtKB-KW"/>
</dbReference>
<dbReference type="GO" id="GO:0004672">
    <property type="term" value="F:protein kinase activity"/>
    <property type="evidence" value="ECO:0007669"/>
    <property type="project" value="InterPro"/>
</dbReference>
<dbReference type="SUPFAM" id="SSF52540">
    <property type="entry name" value="P-loop containing nucleoside triphosphate hydrolases"/>
    <property type="match status" value="1"/>
</dbReference>
<dbReference type="Pfam" id="PF00063">
    <property type="entry name" value="Myosin_head"/>
    <property type="match status" value="1"/>
</dbReference>
<proteinExistence type="inferred from homology"/>
<dbReference type="Gene3D" id="1.25.40.20">
    <property type="entry name" value="Ankyrin repeat-containing domain"/>
    <property type="match status" value="1"/>
</dbReference>
<dbReference type="GO" id="GO:0005524">
    <property type="term" value="F:ATP binding"/>
    <property type="evidence" value="ECO:0007669"/>
    <property type="project" value="UniProtKB-UniRule"/>
</dbReference>
<comment type="similarity">
    <text evidence="6">Belongs to the TRAFAC class myosin-kinesin ATPase superfamily. Myosin family.</text>
</comment>
<dbReference type="EMBL" id="BRYA01000300">
    <property type="protein sequence ID" value="GMI46495.1"/>
    <property type="molecule type" value="Genomic_DNA"/>
</dbReference>
<evidence type="ECO:0000259" key="9">
    <source>
        <dbReference type="PROSITE" id="PS50011"/>
    </source>
</evidence>
<dbReference type="GO" id="GO:0007015">
    <property type="term" value="P:actin filament organization"/>
    <property type="evidence" value="ECO:0007669"/>
    <property type="project" value="TreeGrafter"/>
</dbReference>
<dbReference type="SMART" id="SM00248">
    <property type="entry name" value="ANK"/>
    <property type="match status" value="4"/>
</dbReference>
<dbReference type="PANTHER" id="PTHR13140:SF845">
    <property type="entry name" value="MYOSIN-LIKE PROTEIN"/>
    <property type="match status" value="1"/>
</dbReference>
<feature type="domain" description="Myosin motor" evidence="10">
    <location>
        <begin position="110"/>
        <end position="856"/>
    </location>
</feature>
<gene>
    <name evidence="11" type="ORF">TrCOL_g10352</name>
</gene>
<evidence type="ECO:0000313" key="12">
    <source>
        <dbReference type="Proteomes" id="UP001165065"/>
    </source>
</evidence>
<feature type="binding site" evidence="6">
    <location>
        <begin position="215"/>
        <end position="222"/>
    </location>
    <ligand>
        <name>ATP</name>
        <dbReference type="ChEBI" id="CHEBI:30616"/>
    </ligand>
</feature>
<feature type="region of interest" description="Disordered" evidence="8">
    <location>
        <begin position="1582"/>
        <end position="1603"/>
    </location>
</feature>
<dbReference type="CDD" id="cd00124">
    <property type="entry name" value="MYSc"/>
    <property type="match status" value="1"/>
</dbReference>
<dbReference type="SMART" id="SM00242">
    <property type="entry name" value="MYSc"/>
    <property type="match status" value="1"/>
</dbReference>
<dbReference type="Gene3D" id="1.20.58.530">
    <property type="match status" value="1"/>
</dbReference>
<dbReference type="Gene3D" id="1.10.10.820">
    <property type="match status" value="1"/>
</dbReference>
<dbReference type="PROSITE" id="PS50011">
    <property type="entry name" value="PROTEIN_KINASE_DOM"/>
    <property type="match status" value="1"/>
</dbReference>
<evidence type="ECO:0000256" key="4">
    <source>
        <dbReference type="ARBA" id="ARBA00023175"/>
    </source>
</evidence>
<feature type="region of interest" description="Disordered" evidence="8">
    <location>
        <begin position="47"/>
        <end position="80"/>
    </location>
</feature>
<dbReference type="GO" id="GO:0005737">
    <property type="term" value="C:cytoplasm"/>
    <property type="evidence" value="ECO:0007669"/>
    <property type="project" value="TreeGrafter"/>
</dbReference>
<feature type="compositionally biased region" description="Basic and acidic residues" evidence="8">
    <location>
        <begin position="1709"/>
        <end position="1723"/>
    </location>
</feature>
<dbReference type="OrthoDB" id="6108017at2759"/>
<keyword evidence="4 6" id="KW-0505">Motor protein</keyword>
<feature type="compositionally biased region" description="Polar residues" evidence="8">
    <location>
        <begin position="1724"/>
        <end position="1743"/>
    </location>
</feature>
<feature type="domain" description="Protein kinase" evidence="9">
    <location>
        <begin position="1420"/>
        <end position="1743"/>
    </location>
</feature>
<dbReference type="GO" id="GO:0051015">
    <property type="term" value="F:actin filament binding"/>
    <property type="evidence" value="ECO:0007669"/>
    <property type="project" value="TreeGrafter"/>
</dbReference>
<keyword evidence="12" id="KW-1185">Reference proteome</keyword>
<dbReference type="Gene3D" id="1.10.510.10">
    <property type="entry name" value="Transferase(Phosphotransferase) domain 1"/>
    <property type="match status" value="1"/>
</dbReference>
<dbReference type="PROSITE" id="PS51456">
    <property type="entry name" value="MYOSIN_MOTOR"/>
    <property type="match status" value="1"/>
</dbReference>
<feature type="coiled-coil region" evidence="7">
    <location>
        <begin position="989"/>
        <end position="1028"/>
    </location>
</feature>
<dbReference type="InterPro" id="IPR002110">
    <property type="entry name" value="Ankyrin_rpt"/>
</dbReference>
<evidence type="ECO:0000313" key="11">
    <source>
        <dbReference type="EMBL" id="GMI46495.1"/>
    </source>
</evidence>
<evidence type="ECO:0000256" key="7">
    <source>
        <dbReference type="SAM" id="Coils"/>
    </source>
</evidence>
<name>A0A9W7LCW9_9STRA</name>
<dbReference type="Proteomes" id="UP001165065">
    <property type="component" value="Unassembled WGS sequence"/>
</dbReference>
<dbReference type="InterPro" id="IPR027417">
    <property type="entry name" value="P-loop_NTPase"/>
</dbReference>
<dbReference type="Gene3D" id="3.40.850.10">
    <property type="entry name" value="Kinesin motor domain"/>
    <property type="match status" value="1"/>
</dbReference>
<keyword evidence="5 6" id="KW-0009">Actin-binding</keyword>
<organism evidence="11 12">
    <name type="scientific">Triparma columacea</name>
    <dbReference type="NCBI Taxonomy" id="722753"/>
    <lineage>
        <taxon>Eukaryota</taxon>
        <taxon>Sar</taxon>
        <taxon>Stramenopiles</taxon>
        <taxon>Ochrophyta</taxon>
        <taxon>Bolidophyceae</taxon>
        <taxon>Parmales</taxon>
        <taxon>Triparmaceae</taxon>
        <taxon>Triparma</taxon>
    </lineage>
</organism>
<evidence type="ECO:0000256" key="6">
    <source>
        <dbReference type="PROSITE-ProRule" id="PRU00782"/>
    </source>
</evidence>
<dbReference type="SUPFAM" id="SSF56112">
    <property type="entry name" value="Protein kinase-like (PK-like)"/>
    <property type="match status" value="1"/>
</dbReference>
<reference evidence="12" key="1">
    <citation type="journal article" date="2023" name="Commun. Biol.">
        <title>Genome analysis of Parmales, the sister group of diatoms, reveals the evolutionary specialization of diatoms from phago-mixotrophs to photoautotrophs.</title>
        <authorList>
            <person name="Ban H."/>
            <person name="Sato S."/>
            <person name="Yoshikawa S."/>
            <person name="Yamada K."/>
            <person name="Nakamura Y."/>
            <person name="Ichinomiya M."/>
            <person name="Sato N."/>
            <person name="Blanc-Mathieu R."/>
            <person name="Endo H."/>
            <person name="Kuwata A."/>
            <person name="Ogata H."/>
        </authorList>
    </citation>
    <scope>NUCLEOTIDE SEQUENCE [LARGE SCALE GENOMIC DNA]</scope>
</reference>
<dbReference type="PANTHER" id="PTHR13140">
    <property type="entry name" value="MYOSIN"/>
    <property type="match status" value="1"/>
</dbReference>
<dbReference type="PROSITE" id="PS50096">
    <property type="entry name" value="IQ"/>
    <property type="match status" value="1"/>
</dbReference>
<feature type="region of interest" description="Actin-binding" evidence="6">
    <location>
        <begin position="717"/>
        <end position="739"/>
    </location>
</feature>
<keyword evidence="2 6" id="KW-0067">ATP-binding</keyword>
<dbReference type="SUPFAM" id="SSF48403">
    <property type="entry name" value="Ankyrin repeat"/>
    <property type="match status" value="1"/>
</dbReference>
<dbReference type="GO" id="GO:0000146">
    <property type="term" value="F:microfilament motor activity"/>
    <property type="evidence" value="ECO:0007669"/>
    <property type="project" value="TreeGrafter"/>
</dbReference>
<evidence type="ECO:0000256" key="8">
    <source>
        <dbReference type="SAM" id="MobiDB-lite"/>
    </source>
</evidence>
<dbReference type="InterPro" id="IPR000719">
    <property type="entry name" value="Prot_kinase_dom"/>
</dbReference>
<dbReference type="PRINTS" id="PR00193">
    <property type="entry name" value="MYOSINHEAVY"/>
</dbReference>
<sequence>MEVGTECWIRDDSAPSGWKSAVIKSKQTVKGDPKKVILTVVSADAPRSAGGKILSPTRRSSPMNSKGGKEKSSPRGGNFMNRVKPFKHKITVDTREDSDLIKLKNNTSDLYADDLTSLPLLNEPAILHSLHLRFKRDTIYTSIGDVLISINPFKRLPIYSDSNLASYQAVGEAGPRSDDTRRAPHIFQTADDAFRDLLISLEEGSPKDMSILVSGESGSGKTWTSKIAMKYLAVLSSKQQKKLDSFPPTLPSTSGDTSTPALGDLPLISPATKVQSATLEMQVLQSNPILEAFGNARTIRNDNSSRFGKFIEIGFTDKGVLSGAQIETYLLEKSRVLAQSTGERNFHVFYLLLAGASPDTLAALSLDSTDASDFAITNDLRRRDGVKDKDCFTEMMEAFEHLAFDETTTLSILKLIAAVLHLSKVTFDVGNNGGEGESSSVASTPAAHSACRLLGISMETLSMGVCYKTITVMKEVVNKPLNVSSATKSVQALMTTIYASLFSTIVDKINTSISVETASVESSKAASISILDIFGFESFESNHFEQLMINFTNETLQQQFNRQIFKREQELYVAENIDWNFIDFPDNTDVLTLLDGRYPSVMSILDEQCVIPKSSDAKFARSLYKHLLEKEPFEATRVEQGNEQFTVHHYARSVCYDASGFLAKNTDDIGNSLTVINTSELALLKEIASSIKSKSAAVTVGKRKTSVSSGRKFSNSLKSLRLRIEQTKPIFVRCIKPNDDLVADKFQARNVVEQLRCSGVLSAVEVSRAGYSNRFTHQRFMDRFYMIAPDVKSLATLLETSAIRIFEPTSTYSSVVDFRKLKGDLNPKLMHVGIQLGKTLVFLKRTAFERLEHLRSMVLGESAKKIQAKVRRNIARAAYLSTLNSIVLFQSIARVFIAKIIVVRMKARLLAAIHVQKMYRGSIGRRIALEAREARRIATAATKIQSSARRKIAVASFLGNISKIILVQKITRGYIVRVDPYAMRESLILRQMELEKELLQKQLEDARRTEEEAEAAALKKKLSEEEGLAEKHPILFCIATAQWARVREMLAEDPSLTSVTDKRGESVTHYLFNVEVEKTDVDEESPIERDMTSRISIFKLVHELSPDCLNSRDNLGNSPIHIAAKFDAALSLIKLVSEKYDPDCLLISSLNALEQHPVHIAVMADATDNVAFLASVTPRGISHTDINGNNAIHLACLNRVSFRTMETLLELCDDLEKMLILEKENNEGFYPLTVGIARNTPCATLSLLVNAKHSVLGSKDLFMAAEKRIDLDSLEMLLESYVEGKESVENVLDKFGRHPLHIAVTSGISIEAGELWIKVFPNSTTHVDTLSNKLPLELACESKADDEIILLLLKRCSGVTFKRSLSHIAAKTEDKFVKVLSEYLEGSTQEHRLKCAVMRSGPKNAKLVSFSTPACKQAFKTSLRYLGRYELSAVPVHRNEETGVEIFRAVDYDIDDSTKADVVLKFTKTMSVIENELYARKKIDVKKISTVLNTHATSTGFVITFENVTTLAELLSANGDSTGKIEHKKAVKWTYAIAKCIQTVHEAGMAHGEIDPKNFGVNRQGFWKILSVGSIIARDKSEIGEDQEHTRRESFGSVPNMSPMKSPTNKVHLIAEQANDIADFGRIVCKLFGVKEAEVKDRTATSRVQRKHRKAPLELLAGCFDGTVTAGYLVKAEYFTQYLTKNPSSTRSRGSRRSSKGSSKGSSKHLVEGHLEVFKKENMDIQNMPSNDDQTLDTHVSSF</sequence>
<dbReference type="GO" id="GO:0016020">
    <property type="term" value="C:membrane"/>
    <property type="evidence" value="ECO:0007669"/>
    <property type="project" value="TreeGrafter"/>
</dbReference>
<keyword evidence="3 6" id="KW-0518">Myosin</keyword>
<evidence type="ECO:0000256" key="3">
    <source>
        <dbReference type="ARBA" id="ARBA00023123"/>
    </source>
</evidence>
<feature type="region of interest" description="Disordered" evidence="8">
    <location>
        <begin position="1686"/>
        <end position="1743"/>
    </location>
</feature>
<keyword evidence="7" id="KW-0175">Coiled coil</keyword>
<dbReference type="InterPro" id="IPR001609">
    <property type="entry name" value="Myosin_head_motor_dom-like"/>
</dbReference>
<dbReference type="Gene3D" id="1.20.120.720">
    <property type="entry name" value="Myosin VI head, motor domain, U50 subdomain"/>
    <property type="match status" value="1"/>
</dbReference>
<evidence type="ECO:0000256" key="2">
    <source>
        <dbReference type="ARBA" id="ARBA00022840"/>
    </source>
</evidence>
<dbReference type="InterPro" id="IPR036961">
    <property type="entry name" value="Kinesin_motor_dom_sf"/>
</dbReference>
<evidence type="ECO:0000256" key="5">
    <source>
        <dbReference type="ARBA" id="ARBA00023203"/>
    </source>
</evidence>
<accession>A0A9W7LCW9</accession>